<dbReference type="Pfam" id="PF01370">
    <property type="entry name" value="Epimerase"/>
    <property type="match status" value="1"/>
</dbReference>
<dbReference type="EMBL" id="ML179521">
    <property type="protein sequence ID" value="THU85953.1"/>
    <property type="molecule type" value="Genomic_DNA"/>
</dbReference>
<comment type="similarity">
    <text evidence="2">Belongs to the NAD(P)-dependent epimerase/dehydratase family. Dihydroflavonol-4-reductase subfamily.</text>
</comment>
<feature type="domain" description="NAD-dependent epimerase/dehydratase" evidence="3">
    <location>
        <begin position="13"/>
        <end position="251"/>
    </location>
</feature>
<evidence type="ECO:0000256" key="2">
    <source>
        <dbReference type="ARBA" id="ARBA00023445"/>
    </source>
</evidence>
<dbReference type="AlphaFoldDB" id="A0A4S8LBJ9"/>
<dbReference type="Proteomes" id="UP000297245">
    <property type="component" value="Unassembled WGS sequence"/>
</dbReference>
<accession>A0A4S8LBJ9</accession>
<reference evidence="4 5" key="1">
    <citation type="journal article" date="2019" name="Nat. Ecol. Evol.">
        <title>Megaphylogeny resolves global patterns of mushroom evolution.</title>
        <authorList>
            <person name="Varga T."/>
            <person name="Krizsan K."/>
            <person name="Foldi C."/>
            <person name="Dima B."/>
            <person name="Sanchez-Garcia M."/>
            <person name="Sanchez-Ramirez S."/>
            <person name="Szollosi G.J."/>
            <person name="Szarkandi J.G."/>
            <person name="Papp V."/>
            <person name="Albert L."/>
            <person name="Andreopoulos W."/>
            <person name="Angelini C."/>
            <person name="Antonin V."/>
            <person name="Barry K.W."/>
            <person name="Bougher N.L."/>
            <person name="Buchanan P."/>
            <person name="Buyck B."/>
            <person name="Bense V."/>
            <person name="Catcheside P."/>
            <person name="Chovatia M."/>
            <person name="Cooper J."/>
            <person name="Damon W."/>
            <person name="Desjardin D."/>
            <person name="Finy P."/>
            <person name="Geml J."/>
            <person name="Haridas S."/>
            <person name="Hughes K."/>
            <person name="Justo A."/>
            <person name="Karasinski D."/>
            <person name="Kautmanova I."/>
            <person name="Kiss B."/>
            <person name="Kocsube S."/>
            <person name="Kotiranta H."/>
            <person name="LaButti K.M."/>
            <person name="Lechner B.E."/>
            <person name="Liimatainen K."/>
            <person name="Lipzen A."/>
            <person name="Lukacs Z."/>
            <person name="Mihaltcheva S."/>
            <person name="Morgado L.N."/>
            <person name="Niskanen T."/>
            <person name="Noordeloos M.E."/>
            <person name="Ohm R.A."/>
            <person name="Ortiz-Santana B."/>
            <person name="Ovrebo C."/>
            <person name="Racz N."/>
            <person name="Riley R."/>
            <person name="Savchenko A."/>
            <person name="Shiryaev A."/>
            <person name="Soop K."/>
            <person name="Spirin V."/>
            <person name="Szebenyi C."/>
            <person name="Tomsovsky M."/>
            <person name="Tulloss R.E."/>
            <person name="Uehling J."/>
            <person name="Grigoriev I.V."/>
            <person name="Vagvolgyi C."/>
            <person name="Papp T."/>
            <person name="Martin F.M."/>
            <person name="Miettinen O."/>
            <person name="Hibbett D.S."/>
            <person name="Nagy L.G."/>
        </authorList>
    </citation>
    <scope>NUCLEOTIDE SEQUENCE [LARGE SCALE GENOMIC DNA]</scope>
    <source>
        <strain evidence="4 5">CBS 962.96</strain>
    </source>
</reference>
<evidence type="ECO:0000256" key="1">
    <source>
        <dbReference type="ARBA" id="ARBA00023002"/>
    </source>
</evidence>
<evidence type="ECO:0000313" key="5">
    <source>
        <dbReference type="Proteomes" id="UP000297245"/>
    </source>
</evidence>
<dbReference type="GO" id="GO:0016616">
    <property type="term" value="F:oxidoreductase activity, acting on the CH-OH group of donors, NAD or NADP as acceptor"/>
    <property type="evidence" value="ECO:0007669"/>
    <property type="project" value="TreeGrafter"/>
</dbReference>
<dbReference type="OrthoDB" id="2735536at2759"/>
<dbReference type="InterPro" id="IPR050425">
    <property type="entry name" value="NAD(P)_dehydrat-like"/>
</dbReference>
<protein>
    <submittedName>
        <fullName evidence="4">NAD(P)-binding protein</fullName>
    </submittedName>
</protein>
<gene>
    <name evidence="4" type="ORF">K435DRAFT_763797</name>
</gene>
<keyword evidence="1" id="KW-0560">Oxidoreductase</keyword>
<name>A0A4S8LBJ9_DENBC</name>
<evidence type="ECO:0000313" key="4">
    <source>
        <dbReference type="EMBL" id="THU85953.1"/>
    </source>
</evidence>
<evidence type="ECO:0000259" key="3">
    <source>
        <dbReference type="Pfam" id="PF01370"/>
    </source>
</evidence>
<dbReference type="SUPFAM" id="SSF51735">
    <property type="entry name" value="NAD(P)-binding Rossmann-fold domains"/>
    <property type="match status" value="1"/>
</dbReference>
<dbReference type="InterPro" id="IPR036291">
    <property type="entry name" value="NAD(P)-bd_dom_sf"/>
</dbReference>
<dbReference type="PANTHER" id="PTHR10366:SF564">
    <property type="entry name" value="STEROL-4-ALPHA-CARBOXYLATE 3-DEHYDROGENASE, DECARBOXYLATING"/>
    <property type="match status" value="1"/>
</dbReference>
<proteinExistence type="inferred from homology"/>
<keyword evidence="5" id="KW-1185">Reference proteome</keyword>
<dbReference type="Gene3D" id="3.40.50.720">
    <property type="entry name" value="NAD(P)-binding Rossmann-like Domain"/>
    <property type="match status" value="1"/>
</dbReference>
<organism evidence="4 5">
    <name type="scientific">Dendrothele bispora (strain CBS 962.96)</name>
    <dbReference type="NCBI Taxonomy" id="1314807"/>
    <lineage>
        <taxon>Eukaryota</taxon>
        <taxon>Fungi</taxon>
        <taxon>Dikarya</taxon>
        <taxon>Basidiomycota</taxon>
        <taxon>Agaricomycotina</taxon>
        <taxon>Agaricomycetes</taxon>
        <taxon>Agaricomycetidae</taxon>
        <taxon>Agaricales</taxon>
        <taxon>Agaricales incertae sedis</taxon>
        <taxon>Dendrothele</taxon>
    </lineage>
</organism>
<dbReference type="PANTHER" id="PTHR10366">
    <property type="entry name" value="NAD DEPENDENT EPIMERASE/DEHYDRATASE"/>
    <property type="match status" value="1"/>
</dbReference>
<dbReference type="InterPro" id="IPR001509">
    <property type="entry name" value="Epimerase_deHydtase"/>
</dbReference>
<sequence>MSPSPSEVTSKYLVTGASGFLGSWIVHQLLEAGHFVRGTARGAKVDGLKHAFQQYHRFEVATISDISQDDITGTLKDIEFIIHTAAPLPGRADLDTALKVTVNGSLNVLKHAAAANIQNIVVTGSIGSFPTSGPFNPGTFNNITLDGARAAKSDPWLTYFVSKANAEKAILRFSQMYPYLNITIISPGHLFGPFAPGFEKLLVTQPDYGNMSTNGYIAAMMDANNTLWPPSAGIVDVRDAARAHINALSAPPAPRKRFLLVTPENCSWRDAIDFIYEERPHLRDRLCNSNSAPKHRSLATVADHKRVENALSMSLDSYITWKQTVLDSVDAITAIEEVWASKGFVFSVPTNGPTAML</sequence>